<keyword evidence="1" id="KW-0808">Transferase</keyword>
<dbReference type="AlphaFoldDB" id="A0A8H9FTM4"/>
<dbReference type="InterPro" id="IPR011009">
    <property type="entry name" value="Kinase-like_dom_sf"/>
</dbReference>
<name>A0A8H9FTM4_9MICO</name>
<accession>A0A8H9FTM4</accession>
<dbReference type="Proteomes" id="UP000628079">
    <property type="component" value="Unassembled WGS sequence"/>
</dbReference>
<sequence length="348" mass="38032">MGGGATVTDLPARWRSDEWRAELEGWLVPAIEATGRRVTGPLVQERVRFWSTVLTVETDHGKVWVKENAPSQAFEAALAQVVEEVVPGTGAPIVAVEPDRGWLATADLGAPMWHDDTVPPLESWVATARQYATAQRLLADHEDRMLASGLSRFASEPERVVAWCEALLSSLLGLPADDPRRPTTDEVSQVRDGLGRVEEAAAALEASGLPHSLQHNDLHLRNAFPLGDGAAIIDLGDALWAHPLTVTRIPMWILRSRGDLAPDHPDLRAVEDAFLEPWADVGDAGGVESLRALLPAADRISCLHRAESWRRLMGDVPFRCVDEVFQRSVTEWLVDATAPDPYSSAIAR</sequence>
<reference evidence="1" key="1">
    <citation type="journal article" date="2014" name="Int. J. Syst. Evol. Microbiol.">
        <title>Complete genome sequence of Corynebacterium casei LMG S-19264T (=DSM 44701T), isolated from a smear-ripened cheese.</title>
        <authorList>
            <consortium name="US DOE Joint Genome Institute (JGI-PGF)"/>
            <person name="Walter F."/>
            <person name="Albersmeier A."/>
            <person name="Kalinowski J."/>
            <person name="Ruckert C."/>
        </authorList>
    </citation>
    <scope>NUCLEOTIDE SEQUENCE</scope>
    <source>
        <strain evidence="1">CGMCC 1.10749</strain>
    </source>
</reference>
<organism evidence="1 2">
    <name type="scientific">Knoellia flava</name>
    <dbReference type="NCBI Taxonomy" id="913969"/>
    <lineage>
        <taxon>Bacteria</taxon>
        <taxon>Bacillati</taxon>
        <taxon>Actinomycetota</taxon>
        <taxon>Actinomycetes</taxon>
        <taxon>Micrococcales</taxon>
        <taxon>Intrasporangiaceae</taxon>
        <taxon>Knoellia</taxon>
    </lineage>
</organism>
<dbReference type="SUPFAM" id="SSF56112">
    <property type="entry name" value="Protein kinase-like (PK-like)"/>
    <property type="match status" value="1"/>
</dbReference>
<protein>
    <submittedName>
        <fullName evidence="1">Phosphotransferase</fullName>
    </submittedName>
</protein>
<reference evidence="1" key="2">
    <citation type="submission" date="2020-09" db="EMBL/GenBank/DDBJ databases">
        <authorList>
            <person name="Sun Q."/>
            <person name="Zhou Y."/>
        </authorList>
    </citation>
    <scope>NUCLEOTIDE SEQUENCE</scope>
    <source>
        <strain evidence="1">CGMCC 1.10749</strain>
    </source>
</reference>
<proteinExistence type="predicted"/>
<gene>
    <name evidence="1" type="ORF">GCM10011314_12250</name>
</gene>
<evidence type="ECO:0000313" key="2">
    <source>
        <dbReference type="Proteomes" id="UP000628079"/>
    </source>
</evidence>
<comment type="caution">
    <text evidence="1">The sequence shown here is derived from an EMBL/GenBank/DDBJ whole genome shotgun (WGS) entry which is preliminary data.</text>
</comment>
<evidence type="ECO:0000313" key="1">
    <source>
        <dbReference type="EMBL" id="GGB74339.1"/>
    </source>
</evidence>
<dbReference type="GO" id="GO:0016740">
    <property type="term" value="F:transferase activity"/>
    <property type="evidence" value="ECO:0007669"/>
    <property type="project" value="UniProtKB-KW"/>
</dbReference>
<dbReference type="EMBL" id="BMEA01000001">
    <property type="protein sequence ID" value="GGB74339.1"/>
    <property type="molecule type" value="Genomic_DNA"/>
</dbReference>